<protein>
    <submittedName>
        <fullName evidence="2">Uncharacterized protein</fullName>
    </submittedName>
</protein>
<accession>A0A7R7IER5</accession>
<keyword evidence="3" id="KW-1185">Reference proteome</keyword>
<dbReference type="EMBL" id="AP024169">
    <property type="protein sequence ID" value="BCN32301.1"/>
    <property type="molecule type" value="Genomic_DNA"/>
</dbReference>
<keyword evidence="1" id="KW-0812">Transmembrane</keyword>
<organism evidence="2 3">
    <name type="scientific">Anaeromicropila herbilytica</name>
    <dbReference type="NCBI Taxonomy" id="2785025"/>
    <lineage>
        <taxon>Bacteria</taxon>
        <taxon>Bacillati</taxon>
        <taxon>Bacillota</taxon>
        <taxon>Clostridia</taxon>
        <taxon>Lachnospirales</taxon>
        <taxon>Lachnospiraceae</taxon>
        <taxon>Anaeromicropila</taxon>
    </lineage>
</organism>
<dbReference type="Proteomes" id="UP000595897">
    <property type="component" value="Chromosome"/>
</dbReference>
<evidence type="ECO:0000313" key="3">
    <source>
        <dbReference type="Proteomes" id="UP000595897"/>
    </source>
</evidence>
<evidence type="ECO:0000256" key="1">
    <source>
        <dbReference type="SAM" id="Phobius"/>
    </source>
</evidence>
<gene>
    <name evidence="2" type="ORF">bsdtb5_35960</name>
</gene>
<sequence length="40" mass="4831">MNKLMILNFITPFVIILVGFIFMIIIFIKVEKEIKNKFRD</sequence>
<keyword evidence="1" id="KW-0472">Membrane</keyword>
<dbReference type="KEGG" id="ahb:bsdtb5_35960"/>
<keyword evidence="1" id="KW-1133">Transmembrane helix</keyword>
<reference evidence="2 3" key="1">
    <citation type="submission" date="2020-11" db="EMBL/GenBank/DDBJ databases">
        <title>Draft genome sequencing of a Lachnospiraceae strain isolated from anoxic soil subjected to BSD treatment.</title>
        <authorList>
            <person name="Uek A."/>
            <person name="Tonouchi A."/>
        </authorList>
    </citation>
    <scope>NUCLEOTIDE SEQUENCE [LARGE SCALE GENOMIC DNA]</scope>
    <source>
        <strain evidence="2 3">TB5</strain>
    </source>
</reference>
<evidence type="ECO:0000313" key="2">
    <source>
        <dbReference type="EMBL" id="BCN32301.1"/>
    </source>
</evidence>
<dbReference type="AlphaFoldDB" id="A0A7R7IER5"/>
<proteinExistence type="predicted"/>
<feature type="transmembrane region" description="Helical" evidence="1">
    <location>
        <begin position="6"/>
        <end position="28"/>
    </location>
</feature>
<name>A0A7R7IER5_9FIRM</name>